<protein>
    <recommendedName>
        <fullName evidence="14">Riboflavin biosynthesis protein</fullName>
    </recommendedName>
    <domain>
        <recommendedName>
            <fullName evidence="14">Riboflavin kinase</fullName>
            <ecNumber evidence="14">2.7.1.26</ecNumber>
        </recommendedName>
        <alternativeName>
            <fullName evidence="14">Flavokinase</fullName>
        </alternativeName>
    </domain>
    <domain>
        <recommendedName>
            <fullName evidence="14">FMN adenylyltransferase</fullName>
            <ecNumber evidence="14">2.7.7.2</ecNumber>
        </recommendedName>
        <alternativeName>
            <fullName evidence="14">FAD pyrophosphorylase</fullName>
        </alternativeName>
        <alternativeName>
            <fullName evidence="14">FAD synthase</fullName>
        </alternativeName>
    </domain>
</protein>
<dbReference type="Proteomes" id="UP000199599">
    <property type="component" value="Unassembled WGS sequence"/>
</dbReference>
<keyword evidence="8 14" id="KW-0418">Kinase</keyword>
<keyword evidence="4 14" id="KW-0288">FMN</keyword>
<dbReference type="Pfam" id="PF06574">
    <property type="entry name" value="FAD_syn"/>
    <property type="match status" value="1"/>
</dbReference>
<evidence type="ECO:0000256" key="3">
    <source>
        <dbReference type="ARBA" id="ARBA00022630"/>
    </source>
</evidence>
<dbReference type="SUPFAM" id="SSF82114">
    <property type="entry name" value="Riboflavin kinase-like"/>
    <property type="match status" value="1"/>
</dbReference>
<comment type="pathway">
    <text evidence="1 14">Cofactor biosynthesis; FAD biosynthesis; FAD from FMN: step 1/1.</text>
</comment>
<keyword evidence="6 14" id="KW-0548">Nucleotidyltransferase</keyword>
<dbReference type="InterPro" id="IPR015864">
    <property type="entry name" value="FAD_synthase"/>
</dbReference>
<evidence type="ECO:0000256" key="1">
    <source>
        <dbReference type="ARBA" id="ARBA00004726"/>
    </source>
</evidence>
<proteinExistence type="inferred from homology"/>
<evidence type="ECO:0000256" key="11">
    <source>
        <dbReference type="ARBA" id="ARBA00023268"/>
    </source>
</evidence>
<evidence type="ECO:0000313" key="16">
    <source>
        <dbReference type="EMBL" id="SFD31729.1"/>
    </source>
</evidence>
<organism evidence="16 17">
    <name type="scientific">Lactobacillus bombicola</name>
    <dbReference type="NCBI Taxonomy" id="1505723"/>
    <lineage>
        <taxon>Bacteria</taxon>
        <taxon>Bacillati</taxon>
        <taxon>Bacillota</taxon>
        <taxon>Bacilli</taxon>
        <taxon>Lactobacillales</taxon>
        <taxon>Lactobacillaceae</taxon>
        <taxon>Lactobacillus</taxon>
    </lineage>
</organism>
<dbReference type="PANTHER" id="PTHR22749">
    <property type="entry name" value="RIBOFLAVIN KINASE/FMN ADENYLYLTRANSFERASE"/>
    <property type="match status" value="1"/>
</dbReference>
<evidence type="ECO:0000256" key="6">
    <source>
        <dbReference type="ARBA" id="ARBA00022695"/>
    </source>
</evidence>
<dbReference type="NCBIfam" id="NF004162">
    <property type="entry name" value="PRK05627.1-5"/>
    <property type="match status" value="1"/>
</dbReference>
<dbReference type="SMART" id="SM00904">
    <property type="entry name" value="Flavokinase"/>
    <property type="match status" value="1"/>
</dbReference>
<comment type="similarity">
    <text evidence="14">Belongs to the ribF family.</text>
</comment>
<evidence type="ECO:0000256" key="14">
    <source>
        <dbReference type="PIRNR" id="PIRNR004491"/>
    </source>
</evidence>
<keyword evidence="11" id="KW-0511">Multifunctional enzyme</keyword>
<keyword evidence="7 14" id="KW-0547">Nucleotide-binding</keyword>
<dbReference type="PIRSF" id="PIRSF004491">
    <property type="entry name" value="FAD_Synth"/>
    <property type="match status" value="1"/>
</dbReference>
<dbReference type="InterPro" id="IPR023468">
    <property type="entry name" value="Riboflavin_kinase"/>
</dbReference>
<gene>
    <name evidence="16" type="ORF">SAMN04487792_0309</name>
</gene>
<dbReference type="GO" id="GO:0005524">
    <property type="term" value="F:ATP binding"/>
    <property type="evidence" value="ECO:0007669"/>
    <property type="project" value="UniProtKB-UniRule"/>
</dbReference>
<dbReference type="PANTHER" id="PTHR22749:SF6">
    <property type="entry name" value="RIBOFLAVIN KINASE"/>
    <property type="match status" value="1"/>
</dbReference>
<name>A0A1I1RBR8_9LACO</name>
<dbReference type="GO" id="GO:0006747">
    <property type="term" value="P:FAD biosynthetic process"/>
    <property type="evidence" value="ECO:0007669"/>
    <property type="project" value="UniProtKB-UniRule"/>
</dbReference>
<dbReference type="InterPro" id="IPR023465">
    <property type="entry name" value="Riboflavin_kinase_dom_sf"/>
</dbReference>
<evidence type="ECO:0000256" key="4">
    <source>
        <dbReference type="ARBA" id="ARBA00022643"/>
    </source>
</evidence>
<reference evidence="17" key="1">
    <citation type="submission" date="2016-10" db="EMBL/GenBank/DDBJ databases">
        <authorList>
            <person name="Varghese N."/>
            <person name="Submissions S."/>
        </authorList>
    </citation>
    <scope>NUCLEOTIDE SEQUENCE [LARGE SCALE GENOMIC DNA]</scope>
    <source>
        <strain evidence="17">R-53102</strain>
    </source>
</reference>
<dbReference type="Pfam" id="PF01687">
    <property type="entry name" value="Flavokinase"/>
    <property type="match status" value="1"/>
</dbReference>
<evidence type="ECO:0000256" key="12">
    <source>
        <dbReference type="ARBA" id="ARBA00047880"/>
    </source>
</evidence>
<dbReference type="UniPathway" id="UPA00276">
    <property type="reaction ID" value="UER00406"/>
</dbReference>
<dbReference type="EC" id="2.7.7.2" evidence="14"/>
<keyword evidence="5 14" id="KW-0808">Transferase</keyword>
<dbReference type="NCBIfam" id="TIGR00083">
    <property type="entry name" value="ribF"/>
    <property type="match status" value="1"/>
</dbReference>
<dbReference type="GO" id="GO:0008531">
    <property type="term" value="F:riboflavin kinase activity"/>
    <property type="evidence" value="ECO:0007669"/>
    <property type="project" value="UniProtKB-UniRule"/>
</dbReference>
<feature type="domain" description="Riboflavin kinase" evidence="15">
    <location>
        <begin position="182"/>
        <end position="307"/>
    </location>
</feature>
<evidence type="ECO:0000313" key="17">
    <source>
        <dbReference type="Proteomes" id="UP000199599"/>
    </source>
</evidence>
<dbReference type="EMBL" id="FOMN01000001">
    <property type="protein sequence ID" value="SFD31729.1"/>
    <property type="molecule type" value="Genomic_DNA"/>
</dbReference>
<dbReference type="GO" id="GO:0009231">
    <property type="term" value="P:riboflavin biosynthetic process"/>
    <property type="evidence" value="ECO:0007669"/>
    <property type="project" value="InterPro"/>
</dbReference>
<comment type="catalytic activity">
    <reaction evidence="13 14">
        <text>FMN + ATP + H(+) = FAD + diphosphate</text>
        <dbReference type="Rhea" id="RHEA:17237"/>
        <dbReference type="ChEBI" id="CHEBI:15378"/>
        <dbReference type="ChEBI" id="CHEBI:30616"/>
        <dbReference type="ChEBI" id="CHEBI:33019"/>
        <dbReference type="ChEBI" id="CHEBI:57692"/>
        <dbReference type="ChEBI" id="CHEBI:58210"/>
        <dbReference type="EC" id="2.7.7.2"/>
    </reaction>
</comment>
<evidence type="ECO:0000259" key="15">
    <source>
        <dbReference type="SMART" id="SM00904"/>
    </source>
</evidence>
<dbReference type="UniPathway" id="UPA00277">
    <property type="reaction ID" value="UER00407"/>
</dbReference>
<evidence type="ECO:0000256" key="5">
    <source>
        <dbReference type="ARBA" id="ARBA00022679"/>
    </source>
</evidence>
<dbReference type="Gene3D" id="2.40.30.30">
    <property type="entry name" value="Riboflavin kinase-like"/>
    <property type="match status" value="1"/>
</dbReference>
<dbReference type="Gene3D" id="3.40.50.620">
    <property type="entry name" value="HUPs"/>
    <property type="match status" value="1"/>
</dbReference>
<evidence type="ECO:0000256" key="10">
    <source>
        <dbReference type="ARBA" id="ARBA00022840"/>
    </source>
</evidence>
<sequence length="310" mass="35722">MQIIHLSYPVKKNIVPGKIVLALGFFDGVHRGHQQLIKVAKNTANSKGLPLVLMTFDRHPKEVYQNQVVSYIDTLDEKIYKMRQLGVDYLLVMHFNEQFSKVSAQEFVDNIIVKLNTETVVAGFDYTYGPKNIANMQNLPKFAQNRFELITVPEQTYNGQKIGSTEIKRAIKNGKMDLVKDLLGTSYVMSGYIGHGLRNGHKLGFPTANLVWDENKVIPKVGVYATRTMINGKWYESMTSVGYNVTINSAQKIYIESNLFGFSEEAYDQKIIIKWYKYTRGEIKFANLNQLKEQMKQDKLKITDYFERYR</sequence>
<keyword evidence="3 14" id="KW-0285">Flavoprotein</keyword>
<evidence type="ECO:0000256" key="7">
    <source>
        <dbReference type="ARBA" id="ARBA00022741"/>
    </source>
</evidence>
<dbReference type="EC" id="2.7.1.26" evidence="14"/>
<keyword evidence="10 14" id="KW-0067">ATP-binding</keyword>
<dbReference type="FunFam" id="3.40.50.620:FF:000021">
    <property type="entry name" value="Riboflavin biosynthesis protein"/>
    <property type="match status" value="1"/>
</dbReference>
<keyword evidence="9 14" id="KW-0274">FAD</keyword>
<dbReference type="GO" id="GO:0003919">
    <property type="term" value="F:FMN adenylyltransferase activity"/>
    <property type="evidence" value="ECO:0007669"/>
    <property type="project" value="UniProtKB-UniRule"/>
</dbReference>
<dbReference type="GO" id="GO:0009398">
    <property type="term" value="P:FMN biosynthetic process"/>
    <property type="evidence" value="ECO:0007669"/>
    <property type="project" value="UniProtKB-UniRule"/>
</dbReference>
<dbReference type="AlphaFoldDB" id="A0A1I1RBR8"/>
<comment type="catalytic activity">
    <reaction evidence="12 14">
        <text>riboflavin + ATP = FMN + ADP + H(+)</text>
        <dbReference type="Rhea" id="RHEA:14357"/>
        <dbReference type="ChEBI" id="CHEBI:15378"/>
        <dbReference type="ChEBI" id="CHEBI:30616"/>
        <dbReference type="ChEBI" id="CHEBI:57986"/>
        <dbReference type="ChEBI" id="CHEBI:58210"/>
        <dbReference type="ChEBI" id="CHEBI:456216"/>
        <dbReference type="EC" id="2.7.1.26"/>
    </reaction>
</comment>
<dbReference type="RefSeq" id="WP_090092178.1">
    <property type="nucleotide sequence ID" value="NZ_CBCRVU010000001.1"/>
</dbReference>
<evidence type="ECO:0000256" key="8">
    <source>
        <dbReference type="ARBA" id="ARBA00022777"/>
    </source>
</evidence>
<evidence type="ECO:0000256" key="2">
    <source>
        <dbReference type="ARBA" id="ARBA00005201"/>
    </source>
</evidence>
<dbReference type="InterPro" id="IPR014729">
    <property type="entry name" value="Rossmann-like_a/b/a_fold"/>
</dbReference>
<dbReference type="InterPro" id="IPR015865">
    <property type="entry name" value="Riboflavin_kinase_bac/euk"/>
</dbReference>
<evidence type="ECO:0000256" key="9">
    <source>
        <dbReference type="ARBA" id="ARBA00022827"/>
    </source>
</evidence>
<dbReference type="STRING" id="1505723.SAMN04487792_0309"/>
<accession>A0A1I1RBR8</accession>
<dbReference type="InterPro" id="IPR002606">
    <property type="entry name" value="Riboflavin_kinase_bac"/>
</dbReference>
<comment type="pathway">
    <text evidence="2 14">Cofactor biosynthesis; FMN biosynthesis; FMN from riboflavin (ATP route): step 1/1.</text>
</comment>
<evidence type="ECO:0000256" key="13">
    <source>
        <dbReference type="ARBA" id="ARBA00049494"/>
    </source>
</evidence>
<dbReference type="SUPFAM" id="SSF52374">
    <property type="entry name" value="Nucleotidylyl transferase"/>
    <property type="match status" value="1"/>
</dbReference>
<dbReference type="CDD" id="cd02064">
    <property type="entry name" value="FAD_synthetase_N"/>
    <property type="match status" value="1"/>
</dbReference>